<protein>
    <submittedName>
        <fullName evidence="1">Uncharacterized protein</fullName>
    </submittedName>
</protein>
<evidence type="ECO:0000313" key="1">
    <source>
        <dbReference type="EMBL" id="KAI8558878.1"/>
    </source>
</evidence>
<reference evidence="1" key="1">
    <citation type="submission" date="2022-02" db="EMBL/GenBank/DDBJ databases">
        <title>Plant Genome Project.</title>
        <authorList>
            <person name="Zhang R.-G."/>
        </authorList>
    </citation>
    <scope>NUCLEOTIDE SEQUENCE</scope>
    <source>
        <strain evidence="1">AT1</strain>
    </source>
</reference>
<dbReference type="Proteomes" id="UP001062846">
    <property type="component" value="Chromosome 4"/>
</dbReference>
<accession>A0ACC0P2C4</accession>
<comment type="caution">
    <text evidence="1">The sequence shown here is derived from an EMBL/GenBank/DDBJ whole genome shotgun (WGS) entry which is preliminary data.</text>
</comment>
<name>A0ACC0P2C4_RHOML</name>
<organism evidence="1 2">
    <name type="scientific">Rhododendron molle</name>
    <name type="common">Chinese azalea</name>
    <name type="synonym">Azalea mollis</name>
    <dbReference type="NCBI Taxonomy" id="49168"/>
    <lineage>
        <taxon>Eukaryota</taxon>
        <taxon>Viridiplantae</taxon>
        <taxon>Streptophyta</taxon>
        <taxon>Embryophyta</taxon>
        <taxon>Tracheophyta</taxon>
        <taxon>Spermatophyta</taxon>
        <taxon>Magnoliopsida</taxon>
        <taxon>eudicotyledons</taxon>
        <taxon>Gunneridae</taxon>
        <taxon>Pentapetalae</taxon>
        <taxon>asterids</taxon>
        <taxon>Ericales</taxon>
        <taxon>Ericaceae</taxon>
        <taxon>Ericoideae</taxon>
        <taxon>Rhodoreae</taxon>
        <taxon>Rhododendron</taxon>
    </lineage>
</organism>
<gene>
    <name evidence="1" type="ORF">RHMOL_Rhmol04G0130400</name>
</gene>
<keyword evidence="2" id="KW-1185">Reference proteome</keyword>
<sequence length="232" mass="26369">MVVKPNAKEMSRRGIPKPFIPTKMANPSRNRSSSDQQQQPREKRQKTTEDIPPPSISQSTPSEIVRASSVKGQRNPSNPHIDLTDPETEAAIQRQFSPSYTMLDCRVLLLNDFVKEEPNLAVTLLRELALPRDYDQVPPDLLPGLGEMCSHNVQVSPLHIFCSFCLQRDPNEWNSELMWAIDHCRGESFKAFLLKLVLAAWVYYIWLEMNSRVYGGIHRGAAQVLTSIEDNI</sequence>
<evidence type="ECO:0000313" key="2">
    <source>
        <dbReference type="Proteomes" id="UP001062846"/>
    </source>
</evidence>
<dbReference type="EMBL" id="CM046391">
    <property type="protein sequence ID" value="KAI8558878.1"/>
    <property type="molecule type" value="Genomic_DNA"/>
</dbReference>
<proteinExistence type="predicted"/>